<dbReference type="SUPFAM" id="SSF49562">
    <property type="entry name" value="C2 domain (Calcium/lipid-binding domain, CaLB)"/>
    <property type="match status" value="1"/>
</dbReference>
<dbReference type="PANTHER" id="PTHR13076:SF9">
    <property type="entry name" value="COILED-COIL AND C2 DOMAIN-CONTAINING PROTEIN 1-LIKE"/>
    <property type="match status" value="1"/>
</dbReference>
<feature type="coiled-coil region" evidence="1">
    <location>
        <begin position="314"/>
        <end position="364"/>
    </location>
</feature>
<feature type="compositionally biased region" description="Basic and acidic residues" evidence="2">
    <location>
        <begin position="567"/>
        <end position="600"/>
    </location>
</feature>
<comment type="caution">
    <text evidence="3">The sequence shown here is derived from an EMBL/GenBank/DDBJ whole genome shotgun (WGS) entry which is preliminary data.</text>
</comment>
<organism evidence="3 4">
    <name type="scientific">Anaeramoeba flamelloides</name>
    <dbReference type="NCBI Taxonomy" id="1746091"/>
    <lineage>
        <taxon>Eukaryota</taxon>
        <taxon>Metamonada</taxon>
        <taxon>Anaeramoebidae</taxon>
        <taxon>Anaeramoeba</taxon>
    </lineage>
</organism>
<feature type="compositionally biased region" description="Basic residues" evidence="2">
    <location>
        <begin position="1"/>
        <end position="10"/>
    </location>
</feature>
<feature type="region of interest" description="Disordered" evidence="2">
    <location>
        <begin position="548"/>
        <end position="629"/>
    </location>
</feature>
<gene>
    <name evidence="3" type="ORF">M0813_07071</name>
</gene>
<evidence type="ECO:0000313" key="3">
    <source>
        <dbReference type="EMBL" id="KAJ6230432.1"/>
    </source>
</evidence>
<dbReference type="PANTHER" id="PTHR13076">
    <property type="entry name" value="COILED-COIL AND C2 DOMAIN-CONTAINING PROTEIN 1-LIKE"/>
    <property type="match status" value="1"/>
</dbReference>
<feature type="compositionally biased region" description="Low complexity" evidence="2">
    <location>
        <begin position="101"/>
        <end position="116"/>
    </location>
</feature>
<feature type="region of interest" description="Disordered" evidence="2">
    <location>
        <begin position="253"/>
        <end position="311"/>
    </location>
</feature>
<feature type="compositionally biased region" description="Low complexity" evidence="2">
    <location>
        <begin position="601"/>
        <end position="623"/>
    </location>
</feature>
<feature type="compositionally biased region" description="Basic and acidic residues" evidence="2">
    <location>
        <begin position="782"/>
        <end position="791"/>
    </location>
</feature>
<dbReference type="EMBL" id="JAOAOG010000313">
    <property type="protein sequence ID" value="KAJ6230432.1"/>
    <property type="molecule type" value="Genomic_DNA"/>
</dbReference>
<dbReference type="InterPro" id="IPR039725">
    <property type="entry name" value="CC2D1A/B"/>
</dbReference>
<feature type="region of interest" description="Disordered" evidence="2">
    <location>
        <begin position="1"/>
        <end position="22"/>
    </location>
</feature>
<feature type="compositionally biased region" description="Acidic residues" evidence="2">
    <location>
        <begin position="741"/>
        <end position="761"/>
    </location>
</feature>
<proteinExistence type="predicted"/>
<feature type="compositionally biased region" description="Basic residues" evidence="2">
    <location>
        <begin position="179"/>
        <end position="197"/>
    </location>
</feature>
<sequence>MWRKKKKNNQKKQEQDFSQDIFEGIDPKILNGSFGMEGLENLDQINDLDQFNEGYFDDEDLEGDEDLLEELAILEGKKPVRQTNKQQVRKRKKPIKKTKQQQKNPQLQQKQKQSQQQILSLEEINKNVLELQQGSDSDNIEFDEDDLQDPELLRELEMMNGGNKAREKPQKHQGVQSKPKTKQKPKLKTKTKTHKHQERIATIKELENIKVEWAKATMHYKQLQEEQKMVVMATGFRNLKALIERAKKGEKILLDDVPRPNQSKKKQKPNKQRKMQDSSDEGFEEIGETQKKTTTKKHKKKKKETKEEMNDRLYSEIESEIEKEIESLTKLEKAKLQAQDQKGANEMTNKIKLLRKQLNMLQAQKLNKKSPPEFQYETSTLQQEFVNSHLTEDEIEIVIVGGYDVRGNSPDTLVEIIFPYPSSKPQKAETKPVKGNNPKYNFATKFKISRKKTFFTFIQKKKIKFCLFEKGSWFKSNKAVGRVDIIPQELFTKSEAHYRVDLLNKRKKPIGSQIEIIIRLRFPCQGKDIRNITHRSIIINDYLENLGLKPKSKKPSSKQSKSSKSNRKNEKSSNKTESHKGREKEKDKVQGKGERKEKGTKTTTTTTRTSTKTSTSKTNTKTKQSFDPNYGNPDVIEHIISNDVLQDIIKDCDSKIEEYKQQKKKIPEIILEKKEFAEQKINFLGQMVGSGKLSLEQYILQLKKEVANEKQIATNLAKMKKMEWAKASLRRKKIMEKEIESAESIESESGDDEDEDEDDEIDEKKEEIKNEQKKTPRNKSITQEKKQEKTKVTNTKSKQNFDPNYGNPDVIEHVISNDVLQDIIKDCDSKIEEYKQQKKKIPEIILEKKEFAEQKINFLGQMVGSGKLSLEQYISQLKKEVVNEKQIATNLAKMKKMEWAKASLRRKKIMEKEIESAESIESESESDED</sequence>
<name>A0ABQ8XEI2_9EUKA</name>
<feature type="compositionally biased region" description="Basic residues" evidence="2">
    <location>
        <begin position="262"/>
        <end position="273"/>
    </location>
</feature>
<accession>A0ABQ8XEI2</accession>
<evidence type="ECO:0000256" key="1">
    <source>
        <dbReference type="SAM" id="Coils"/>
    </source>
</evidence>
<evidence type="ECO:0000313" key="4">
    <source>
        <dbReference type="Proteomes" id="UP001150062"/>
    </source>
</evidence>
<reference evidence="3" key="1">
    <citation type="submission" date="2022-08" db="EMBL/GenBank/DDBJ databases">
        <title>Novel sulfate-reducing endosymbionts in the free-living metamonad Anaeramoeba.</title>
        <authorList>
            <person name="Jerlstrom-Hultqvist J."/>
            <person name="Cepicka I."/>
            <person name="Gallot-Lavallee L."/>
            <person name="Salas-Leiva D."/>
            <person name="Curtis B.A."/>
            <person name="Zahonova K."/>
            <person name="Pipaliya S."/>
            <person name="Dacks J."/>
            <person name="Roger A.J."/>
        </authorList>
    </citation>
    <scope>NUCLEOTIDE SEQUENCE</scope>
    <source>
        <strain evidence="3">Schooner1</strain>
    </source>
</reference>
<protein>
    <submittedName>
        <fullName evidence="3">Coiled-coil and c2 domain-containing protein 1-like</fullName>
    </submittedName>
</protein>
<keyword evidence="4" id="KW-1185">Reference proteome</keyword>
<feature type="region of interest" description="Disordered" evidence="2">
    <location>
        <begin position="738"/>
        <end position="808"/>
    </location>
</feature>
<evidence type="ECO:0000256" key="2">
    <source>
        <dbReference type="SAM" id="MobiDB-lite"/>
    </source>
</evidence>
<keyword evidence="1" id="KW-0175">Coiled coil</keyword>
<dbReference type="Gene3D" id="2.60.40.150">
    <property type="entry name" value="C2 domain"/>
    <property type="match status" value="1"/>
</dbReference>
<feature type="compositionally biased region" description="Basic residues" evidence="2">
    <location>
        <begin position="87"/>
        <end position="100"/>
    </location>
</feature>
<feature type="compositionally biased region" description="Basic residues" evidence="2">
    <location>
        <begin position="293"/>
        <end position="303"/>
    </location>
</feature>
<dbReference type="InterPro" id="IPR035892">
    <property type="entry name" value="C2_domain_sf"/>
</dbReference>
<feature type="compositionally biased region" description="Acidic residues" evidence="2">
    <location>
        <begin position="278"/>
        <end position="287"/>
    </location>
</feature>
<feature type="region of interest" description="Disordered" evidence="2">
    <location>
        <begin position="79"/>
        <end position="116"/>
    </location>
</feature>
<feature type="region of interest" description="Disordered" evidence="2">
    <location>
        <begin position="157"/>
        <end position="199"/>
    </location>
</feature>
<feature type="compositionally biased region" description="Basic and acidic residues" evidence="2">
    <location>
        <begin position="762"/>
        <end position="774"/>
    </location>
</feature>
<dbReference type="Proteomes" id="UP001150062">
    <property type="component" value="Unassembled WGS sequence"/>
</dbReference>